<gene>
    <name evidence="3" type="ORF">ABT272_13750</name>
</gene>
<evidence type="ECO:0000256" key="2">
    <source>
        <dbReference type="SAM" id="MobiDB-lite"/>
    </source>
</evidence>
<dbReference type="PROSITE" id="PS50005">
    <property type="entry name" value="TPR"/>
    <property type="match status" value="1"/>
</dbReference>
<evidence type="ECO:0000256" key="1">
    <source>
        <dbReference type="PROSITE-ProRule" id="PRU00339"/>
    </source>
</evidence>
<evidence type="ECO:0000313" key="4">
    <source>
        <dbReference type="Proteomes" id="UP001470023"/>
    </source>
</evidence>
<organism evidence="3 4">
    <name type="scientific">Streptomyces sp. 900105245</name>
    <dbReference type="NCBI Taxonomy" id="3154379"/>
    <lineage>
        <taxon>Bacteria</taxon>
        <taxon>Bacillati</taxon>
        <taxon>Actinomycetota</taxon>
        <taxon>Actinomycetes</taxon>
        <taxon>Kitasatosporales</taxon>
        <taxon>Streptomycetaceae</taxon>
        <taxon>Streptomyces</taxon>
    </lineage>
</organism>
<dbReference type="Gene3D" id="1.25.40.10">
    <property type="entry name" value="Tetratricopeptide repeat domain"/>
    <property type="match status" value="2"/>
</dbReference>
<keyword evidence="1" id="KW-0802">TPR repeat</keyword>
<dbReference type="EMBL" id="JBEPAZ010000009">
    <property type="protein sequence ID" value="MER6428798.1"/>
    <property type="molecule type" value="Genomic_DNA"/>
</dbReference>
<dbReference type="RefSeq" id="WP_352063565.1">
    <property type="nucleotide sequence ID" value="NZ_JBEOYA010000104.1"/>
</dbReference>
<sequence>MQEHHHDSKAAAQSYFRVLELQPRNKFAWYNLGHLAQQEGKTPGARAAYEQALQIDPSFAPALFNEALLLEAAEPDRAAELLQRAIAVNPKAGTAHLHLGRVWARTNRAGKAKDEFRLAVAADHSLRSQVPEEFRDSADPSSPSSEAGSDS</sequence>
<comment type="caution">
    <text evidence="3">The sequence shown here is derived from an EMBL/GenBank/DDBJ whole genome shotgun (WGS) entry which is preliminary data.</text>
</comment>
<dbReference type="InterPro" id="IPR011990">
    <property type="entry name" value="TPR-like_helical_dom_sf"/>
</dbReference>
<protein>
    <submittedName>
        <fullName evidence="3">Tetratricopeptide repeat protein</fullName>
    </submittedName>
</protein>
<dbReference type="SMART" id="SM00028">
    <property type="entry name" value="TPR"/>
    <property type="match status" value="3"/>
</dbReference>
<feature type="region of interest" description="Disordered" evidence="2">
    <location>
        <begin position="127"/>
        <end position="151"/>
    </location>
</feature>
<dbReference type="PANTHER" id="PTHR44809">
    <property type="match status" value="1"/>
</dbReference>
<keyword evidence="4" id="KW-1185">Reference proteome</keyword>
<dbReference type="Proteomes" id="UP001470023">
    <property type="component" value="Unassembled WGS sequence"/>
</dbReference>
<dbReference type="Pfam" id="PF00515">
    <property type="entry name" value="TPR_1"/>
    <property type="match status" value="1"/>
</dbReference>
<dbReference type="InterPro" id="IPR019734">
    <property type="entry name" value="TPR_rpt"/>
</dbReference>
<dbReference type="SUPFAM" id="SSF48452">
    <property type="entry name" value="TPR-like"/>
    <property type="match status" value="1"/>
</dbReference>
<feature type="repeat" description="TPR" evidence="1">
    <location>
        <begin position="26"/>
        <end position="59"/>
    </location>
</feature>
<accession>A0ABV1U527</accession>
<dbReference type="InterPro" id="IPR052943">
    <property type="entry name" value="TMTC_O-mannosyl-trnsfr"/>
</dbReference>
<dbReference type="PANTHER" id="PTHR44809:SF1">
    <property type="entry name" value="PROTEIN O-MANNOSYL-TRANSFERASE TMTC1"/>
    <property type="match status" value="1"/>
</dbReference>
<dbReference type="Pfam" id="PF13432">
    <property type="entry name" value="TPR_16"/>
    <property type="match status" value="1"/>
</dbReference>
<feature type="compositionally biased region" description="Basic and acidic residues" evidence="2">
    <location>
        <begin position="127"/>
        <end position="138"/>
    </location>
</feature>
<proteinExistence type="predicted"/>
<name>A0ABV1U527_9ACTN</name>
<feature type="compositionally biased region" description="Low complexity" evidence="2">
    <location>
        <begin position="139"/>
        <end position="151"/>
    </location>
</feature>
<reference evidence="3 4" key="1">
    <citation type="submission" date="2024-06" db="EMBL/GenBank/DDBJ databases">
        <title>The Natural Products Discovery Center: Release of the First 8490 Sequenced Strains for Exploring Actinobacteria Biosynthetic Diversity.</title>
        <authorList>
            <person name="Kalkreuter E."/>
            <person name="Kautsar S.A."/>
            <person name="Yang D."/>
            <person name="Bader C.D."/>
            <person name="Teijaro C.N."/>
            <person name="Fluegel L."/>
            <person name="Davis C.M."/>
            <person name="Simpson J.R."/>
            <person name="Lauterbach L."/>
            <person name="Steele A.D."/>
            <person name="Gui C."/>
            <person name="Meng S."/>
            <person name="Li G."/>
            <person name="Viehrig K."/>
            <person name="Ye F."/>
            <person name="Su P."/>
            <person name="Kiefer A.F."/>
            <person name="Nichols A."/>
            <person name="Cepeda A.J."/>
            <person name="Yan W."/>
            <person name="Fan B."/>
            <person name="Jiang Y."/>
            <person name="Adhikari A."/>
            <person name="Zheng C.-J."/>
            <person name="Schuster L."/>
            <person name="Cowan T.M."/>
            <person name="Smanski M.J."/>
            <person name="Chevrette M.G."/>
            <person name="De Carvalho L.P.S."/>
            <person name="Shen B."/>
        </authorList>
    </citation>
    <scope>NUCLEOTIDE SEQUENCE [LARGE SCALE GENOMIC DNA]</scope>
    <source>
        <strain evidence="3 4">NPDC001166</strain>
    </source>
</reference>
<evidence type="ECO:0000313" key="3">
    <source>
        <dbReference type="EMBL" id="MER6428798.1"/>
    </source>
</evidence>